<dbReference type="AlphaFoldDB" id="A0A1I1FSD5"/>
<protein>
    <submittedName>
        <fullName evidence="1">Uncharacterized protein</fullName>
    </submittedName>
</protein>
<dbReference type="Proteomes" id="UP000199376">
    <property type="component" value="Unassembled WGS sequence"/>
</dbReference>
<keyword evidence="2" id="KW-1185">Reference proteome</keyword>
<accession>A0A1I1FSD5</accession>
<sequence length="116" mass="13233">MAEKKYPAGQYLSALFGYARDFNYNHLVFEVNRFKVSVSLQRRSNTYGNADLFYSSADPKAFAPVLSAINQAIEIAELEGDRQATVKTPDLTREEQIFQFKLKEFGHGKYLLDLSI</sequence>
<proteinExistence type="predicted"/>
<dbReference type="EMBL" id="FOLI01000003">
    <property type="protein sequence ID" value="SFC02347.1"/>
    <property type="molecule type" value="Genomic_DNA"/>
</dbReference>
<dbReference type="RefSeq" id="WP_091502421.1">
    <property type="nucleotide sequence ID" value="NZ_FOLI01000003.1"/>
</dbReference>
<evidence type="ECO:0000313" key="2">
    <source>
        <dbReference type="Proteomes" id="UP000199376"/>
    </source>
</evidence>
<gene>
    <name evidence="1" type="ORF">SAMN05660453_0875</name>
</gene>
<dbReference type="STRING" id="283737.SAMN05660453_0875"/>
<reference evidence="1 2" key="1">
    <citation type="submission" date="2016-10" db="EMBL/GenBank/DDBJ databases">
        <authorList>
            <person name="de Groot N.N."/>
        </authorList>
    </citation>
    <scope>NUCLEOTIDE SEQUENCE [LARGE SCALE GENOMIC DNA]</scope>
    <source>
        <strain evidence="1 2">DSM 19113</strain>
    </source>
</reference>
<name>A0A1I1FSD5_9LACO</name>
<dbReference type="OrthoDB" id="2141719at2"/>
<evidence type="ECO:0000313" key="1">
    <source>
        <dbReference type="EMBL" id="SFC02347.1"/>
    </source>
</evidence>
<organism evidence="1 2">
    <name type="scientific">Fructobacillus durionis</name>
    <dbReference type="NCBI Taxonomy" id="283737"/>
    <lineage>
        <taxon>Bacteria</taxon>
        <taxon>Bacillati</taxon>
        <taxon>Bacillota</taxon>
        <taxon>Bacilli</taxon>
        <taxon>Lactobacillales</taxon>
        <taxon>Lactobacillaceae</taxon>
        <taxon>Fructobacillus</taxon>
    </lineage>
</organism>